<evidence type="ECO:0000256" key="1">
    <source>
        <dbReference type="ARBA" id="ARBA00001947"/>
    </source>
</evidence>
<protein>
    <submittedName>
        <fullName evidence="7">Glyoxylase, beta-lactamase superfamily II</fullName>
    </submittedName>
</protein>
<dbReference type="InterPro" id="IPR051453">
    <property type="entry name" value="MBL_Glyoxalase_II"/>
</dbReference>
<keyword evidence="2" id="KW-0479">Metal-binding</keyword>
<dbReference type="GO" id="GO:0046872">
    <property type="term" value="F:metal ion binding"/>
    <property type="evidence" value="ECO:0007669"/>
    <property type="project" value="UniProtKB-KW"/>
</dbReference>
<dbReference type="OrthoDB" id="9802248at2"/>
<evidence type="ECO:0000256" key="3">
    <source>
        <dbReference type="ARBA" id="ARBA00022801"/>
    </source>
</evidence>
<dbReference type="RefSeq" id="WP_089839865.1">
    <property type="nucleotide sequence ID" value="NZ_FOZL01000001.1"/>
</dbReference>
<dbReference type="Gene3D" id="3.60.15.10">
    <property type="entry name" value="Ribonuclease Z/Hydroxyacylglutathione hydrolase-like"/>
    <property type="match status" value="1"/>
</dbReference>
<gene>
    <name evidence="7" type="ORF">SAMN05421771_2877</name>
</gene>
<feature type="region of interest" description="Disordered" evidence="5">
    <location>
        <begin position="190"/>
        <end position="217"/>
    </location>
</feature>
<evidence type="ECO:0000259" key="6">
    <source>
        <dbReference type="SMART" id="SM00849"/>
    </source>
</evidence>
<keyword evidence="4" id="KW-0862">Zinc</keyword>
<keyword evidence="8" id="KW-1185">Reference proteome</keyword>
<feature type="compositionally biased region" description="Polar residues" evidence="5">
    <location>
        <begin position="207"/>
        <end position="217"/>
    </location>
</feature>
<dbReference type="PANTHER" id="PTHR46233">
    <property type="entry name" value="HYDROXYACYLGLUTATHIONE HYDROLASE GLOC"/>
    <property type="match status" value="1"/>
</dbReference>
<dbReference type="EMBL" id="FOZL01000001">
    <property type="protein sequence ID" value="SFS16231.1"/>
    <property type="molecule type" value="Genomic_DNA"/>
</dbReference>
<dbReference type="SMART" id="SM00849">
    <property type="entry name" value="Lactamase_B"/>
    <property type="match status" value="1"/>
</dbReference>
<sequence length="217" mass="23308">MIRETLPVGMLQCNCSILGDETTREAIVVDPGADIHRILARLAAHQLTVKQIVITHAHIDHIAGALELKRITGAPILYNQQDLPLVAIMDTQAGWLGIATPEVLPPDDHLQDNRTLHLGSIPATVLHTPGHTPGSLCLHLPTESLLIAGDTLFAGSIGRTDLPGGNPKTILTSIRDRLLILPDDTQVIAGHGPATTIGSEREGNPFLQPQQKQHFPT</sequence>
<dbReference type="AlphaFoldDB" id="A0A1I6MKR7"/>
<dbReference type="InterPro" id="IPR001279">
    <property type="entry name" value="Metallo-B-lactamas"/>
</dbReference>
<organism evidence="7 8">
    <name type="scientific">Granulicella pectinivorans</name>
    <dbReference type="NCBI Taxonomy" id="474950"/>
    <lineage>
        <taxon>Bacteria</taxon>
        <taxon>Pseudomonadati</taxon>
        <taxon>Acidobacteriota</taxon>
        <taxon>Terriglobia</taxon>
        <taxon>Terriglobales</taxon>
        <taxon>Acidobacteriaceae</taxon>
        <taxon>Granulicella</taxon>
    </lineage>
</organism>
<dbReference type="InterPro" id="IPR036866">
    <property type="entry name" value="RibonucZ/Hydroxyglut_hydro"/>
</dbReference>
<feature type="domain" description="Metallo-beta-lactamase" evidence="6">
    <location>
        <begin position="12"/>
        <end position="191"/>
    </location>
</feature>
<dbReference type="Pfam" id="PF00753">
    <property type="entry name" value="Lactamase_B"/>
    <property type="match status" value="1"/>
</dbReference>
<proteinExistence type="predicted"/>
<accession>A0A1I6MKR7</accession>
<evidence type="ECO:0000256" key="2">
    <source>
        <dbReference type="ARBA" id="ARBA00022723"/>
    </source>
</evidence>
<reference evidence="7 8" key="1">
    <citation type="submission" date="2016-10" db="EMBL/GenBank/DDBJ databases">
        <authorList>
            <person name="de Groot N.N."/>
        </authorList>
    </citation>
    <scope>NUCLEOTIDE SEQUENCE [LARGE SCALE GENOMIC DNA]</scope>
    <source>
        <strain evidence="7 8">DSM 21001</strain>
    </source>
</reference>
<keyword evidence="3" id="KW-0378">Hydrolase</keyword>
<dbReference type="SUPFAM" id="SSF56281">
    <property type="entry name" value="Metallo-hydrolase/oxidoreductase"/>
    <property type="match status" value="1"/>
</dbReference>
<evidence type="ECO:0000256" key="4">
    <source>
        <dbReference type="ARBA" id="ARBA00022833"/>
    </source>
</evidence>
<evidence type="ECO:0000313" key="7">
    <source>
        <dbReference type="EMBL" id="SFS16231.1"/>
    </source>
</evidence>
<dbReference type="PANTHER" id="PTHR46233:SF3">
    <property type="entry name" value="HYDROXYACYLGLUTATHIONE HYDROLASE GLOC"/>
    <property type="match status" value="1"/>
</dbReference>
<evidence type="ECO:0000313" key="8">
    <source>
        <dbReference type="Proteomes" id="UP000199024"/>
    </source>
</evidence>
<name>A0A1I6MKR7_9BACT</name>
<comment type="cofactor">
    <cofactor evidence="1">
        <name>Zn(2+)</name>
        <dbReference type="ChEBI" id="CHEBI:29105"/>
    </cofactor>
</comment>
<dbReference type="GO" id="GO:0016787">
    <property type="term" value="F:hydrolase activity"/>
    <property type="evidence" value="ECO:0007669"/>
    <property type="project" value="UniProtKB-KW"/>
</dbReference>
<evidence type="ECO:0000256" key="5">
    <source>
        <dbReference type="SAM" id="MobiDB-lite"/>
    </source>
</evidence>
<dbReference type="Proteomes" id="UP000199024">
    <property type="component" value="Unassembled WGS sequence"/>
</dbReference>
<dbReference type="STRING" id="474950.SAMN05421771_2877"/>